<feature type="compositionally biased region" description="Polar residues" evidence="1">
    <location>
        <begin position="610"/>
        <end position="625"/>
    </location>
</feature>
<dbReference type="Gene3D" id="2.80.10.50">
    <property type="match status" value="1"/>
</dbReference>
<evidence type="ECO:0000256" key="1">
    <source>
        <dbReference type="SAM" id="MobiDB-lite"/>
    </source>
</evidence>
<gene>
    <name evidence="4" type="ORF">PBAH0796_LOCUS19172</name>
</gene>
<evidence type="ECO:0000256" key="2">
    <source>
        <dbReference type="SAM" id="Phobius"/>
    </source>
</evidence>
<reference evidence="4" key="1">
    <citation type="submission" date="2021-01" db="EMBL/GenBank/DDBJ databases">
        <authorList>
            <person name="Corre E."/>
            <person name="Pelletier E."/>
            <person name="Niang G."/>
            <person name="Scheremetjew M."/>
            <person name="Finn R."/>
            <person name="Kale V."/>
            <person name="Holt S."/>
            <person name="Cochrane G."/>
            <person name="Meng A."/>
            <person name="Brown T."/>
            <person name="Cohen L."/>
        </authorList>
    </citation>
    <scope>NUCLEOTIDE SEQUENCE</scope>
    <source>
        <strain evidence="4">Pbaha01</strain>
    </source>
</reference>
<accession>A0A7S0AML3</accession>
<dbReference type="PROSITE" id="PS50231">
    <property type="entry name" value="RICIN_B_LECTIN"/>
    <property type="match status" value="1"/>
</dbReference>
<dbReference type="Gene3D" id="3.50.4.10">
    <property type="entry name" value="Hepatocyte Growth Factor"/>
    <property type="match status" value="1"/>
</dbReference>
<dbReference type="AlphaFoldDB" id="A0A7S0AML3"/>
<keyword evidence="2" id="KW-0812">Transmembrane</keyword>
<evidence type="ECO:0000313" key="4">
    <source>
        <dbReference type="EMBL" id="CAD8369009.1"/>
    </source>
</evidence>
<protein>
    <recommendedName>
        <fullName evidence="3">Ricin B lectin domain-containing protein</fullName>
    </recommendedName>
</protein>
<proteinExistence type="predicted"/>
<feature type="compositionally biased region" description="Basic residues" evidence="1">
    <location>
        <begin position="596"/>
        <end position="609"/>
    </location>
</feature>
<dbReference type="EMBL" id="HBEG01031320">
    <property type="protein sequence ID" value="CAD8369009.1"/>
    <property type="molecule type" value="Transcribed_RNA"/>
</dbReference>
<dbReference type="SMART" id="SM00458">
    <property type="entry name" value="RICIN"/>
    <property type="match status" value="1"/>
</dbReference>
<dbReference type="SUPFAM" id="SSF50370">
    <property type="entry name" value="Ricin B-like lectins"/>
    <property type="match status" value="1"/>
</dbReference>
<dbReference type="Pfam" id="PF00652">
    <property type="entry name" value="Ricin_B_lectin"/>
    <property type="match status" value="1"/>
</dbReference>
<sequence length="686" mass="75832">MSGLLSARDCGAYIGPMEPDPDIQRSTYCVVPPGGDAGDMLEEPAPVPGHVQGRNLRISSISGSIAVVLLVTLAGATIWLGGARTGRHHASLRSQLGLQEHEDCKPFDDHVDYRGLPELERVEKVTSSKKCKELCEAKEDCAAWTWGKARNVFGFSDVCFLREMDPDQKVEKYSRYATVAGLRSGSPCIPSVQESPAFVKGHIKIRDGFCLEAAAPVAGAKVAMQRCADGKISQEWVYVEKTGQVQNGGGMCLDAVDRSRPFVPLEMFPCNTGNWSQQWMYDRDMGIIKNWRGSCIEAAEPNIDGGQVIMQTCNSKSSMQSWELGATGDQKPLTHYPAGTLYCFALMLPDSYEQKLLAMQHQKKVSLFGCDEAAVYSNRVIEVDGGLVTLVVNSDLKCGKGGEFGTALNLDIFIAVWTKVISEGRFQEHDWTVKVDPDAVFFPDRLKDILTIHPEEKAGVYLNNCKFGMHGPLEVFSRNAVAAWATGSPRCVQHFQKQCGGDCYWGEDLFIDQCLWKVLGVRRDNDFRLLLEDHCEPPSDWDACTDGSRVAFHPFKSVAGYVGCLDNAGVAQTTTSTTDWPKPKPVALVLTPAPSHARHTPSHAGHGRHTPTQSPAASQRSHVNCHTSKKNERCWIAVRWAMREGIRQHPDWYHNLTVDSSWYDFQAELHRSPHVDCPMPCKSEAA</sequence>
<dbReference type="InterPro" id="IPR000772">
    <property type="entry name" value="Ricin_B_lectin"/>
</dbReference>
<keyword evidence="2" id="KW-1133">Transmembrane helix</keyword>
<organism evidence="4">
    <name type="scientific">Pyrodinium bahamense</name>
    <dbReference type="NCBI Taxonomy" id="73915"/>
    <lineage>
        <taxon>Eukaryota</taxon>
        <taxon>Sar</taxon>
        <taxon>Alveolata</taxon>
        <taxon>Dinophyceae</taxon>
        <taxon>Gonyaulacales</taxon>
        <taxon>Pyrocystaceae</taxon>
        <taxon>Pyrodinium</taxon>
    </lineage>
</organism>
<dbReference type="InterPro" id="IPR035992">
    <property type="entry name" value="Ricin_B-like_lectins"/>
</dbReference>
<feature type="domain" description="Ricin B lectin" evidence="3">
    <location>
        <begin position="195"/>
        <end position="325"/>
    </location>
</feature>
<feature type="region of interest" description="Disordered" evidence="1">
    <location>
        <begin position="594"/>
        <end position="625"/>
    </location>
</feature>
<keyword evidence="2" id="KW-0472">Membrane</keyword>
<name>A0A7S0AML3_9DINO</name>
<feature type="transmembrane region" description="Helical" evidence="2">
    <location>
        <begin position="61"/>
        <end position="82"/>
    </location>
</feature>
<evidence type="ECO:0000259" key="3">
    <source>
        <dbReference type="SMART" id="SM00458"/>
    </source>
</evidence>